<dbReference type="PANTHER" id="PTHR30616">
    <property type="entry name" value="UNCHARACTERIZED PROTEIN YFIH"/>
    <property type="match status" value="1"/>
</dbReference>
<evidence type="ECO:0000256" key="4">
    <source>
        <dbReference type="ARBA" id="ARBA00022679"/>
    </source>
</evidence>
<dbReference type="PANTHER" id="PTHR30616:SF2">
    <property type="entry name" value="PURINE NUCLEOSIDE PHOSPHORYLASE LACC1"/>
    <property type="match status" value="1"/>
</dbReference>
<evidence type="ECO:0000256" key="2">
    <source>
        <dbReference type="ARBA" id="ARBA00003215"/>
    </source>
</evidence>
<evidence type="ECO:0000256" key="10">
    <source>
        <dbReference type="ARBA" id="ARBA00049893"/>
    </source>
</evidence>
<organism evidence="12 13">
    <name type="scientific">Pseudobutyrivibrio ruminis</name>
    <dbReference type="NCBI Taxonomy" id="46206"/>
    <lineage>
        <taxon>Bacteria</taxon>
        <taxon>Bacillati</taxon>
        <taxon>Bacillota</taxon>
        <taxon>Clostridia</taxon>
        <taxon>Lachnospirales</taxon>
        <taxon>Lachnospiraceae</taxon>
        <taxon>Pseudobutyrivibrio</taxon>
    </lineage>
</organism>
<dbReference type="NCBIfam" id="TIGR00726">
    <property type="entry name" value="peptidoglycan editing factor PgeF"/>
    <property type="match status" value="1"/>
</dbReference>
<evidence type="ECO:0000256" key="7">
    <source>
        <dbReference type="ARBA" id="ARBA00022833"/>
    </source>
</evidence>
<dbReference type="RefSeq" id="WP_074790050.1">
    <property type="nucleotide sequence ID" value="NZ_FNZX01000006.1"/>
</dbReference>
<evidence type="ECO:0000313" key="12">
    <source>
        <dbReference type="EMBL" id="SEK52502.1"/>
    </source>
</evidence>
<dbReference type="GO" id="GO:0017061">
    <property type="term" value="F:S-methyl-5-thioadenosine phosphorylase activity"/>
    <property type="evidence" value="ECO:0007669"/>
    <property type="project" value="UniProtKB-EC"/>
</dbReference>
<dbReference type="EMBL" id="FNZX01000006">
    <property type="protein sequence ID" value="SEK52502.1"/>
    <property type="molecule type" value="Genomic_DNA"/>
</dbReference>
<protein>
    <recommendedName>
        <fullName evidence="11">Purine nucleoside phosphorylase</fullName>
    </recommendedName>
</protein>
<evidence type="ECO:0000256" key="9">
    <source>
        <dbReference type="ARBA" id="ARBA00048968"/>
    </source>
</evidence>
<evidence type="ECO:0000256" key="3">
    <source>
        <dbReference type="ARBA" id="ARBA00007353"/>
    </source>
</evidence>
<gene>
    <name evidence="12" type="ORF">SAMN02910377_01088</name>
</gene>
<evidence type="ECO:0000313" key="13">
    <source>
        <dbReference type="Proteomes" id="UP000182321"/>
    </source>
</evidence>
<evidence type="ECO:0000256" key="5">
    <source>
        <dbReference type="ARBA" id="ARBA00022723"/>
    </source>
</evidence>
<evidence type="ECO:0000256" key="8">
    <source>
        <dbReference type="ARBA" id="ARBA00047989"/>
    </source>
</evidence>
<sequence length="273" mass="30411">MNLENKNGVSFLTFDAFKKAGVKHGFSTRIGGVSEGVFDSLNLGFNRGDSDENVRENYHRIANALDMNYDRMCLSKQTHTTNVIVVDEKDAGNGLIKPLPYDDVDGLITNVKDMPLVTFYADCVPLFFYDPVKEVVALSHSGWRGTVGKIGKVTIEKMCAEFGCDKNDILCGIAPSICKDCYEVSADVANEFIKAFGEEHKSELLRPSTFNPDDKDKYMLDLWAACRLVFLEAGIPEDHIETTNYCTRCNPKLFYSHRIMGANRGSLAAFISL</sequence>
<comment type="similarity">
    <text evidence="3 11">Belongs to the purine nucleoside phosphorylase YfiH/LACC1 family.</text>
</comment>
<accession>A0A1H7HSI7</accession>
<keyword evidence="6" id="KW-0378">Hydrolase</keyword>
<dbReference type="AlphaFoldDB" id="A0A1H7HSI7"/>
<comment type="catalytic activity">
    <reaction evidence="9">
        <text>adenosine + phosphate = alpha-D-ribose 1-phosphate + adenine</text>
        <dbReference type="Rhea" id="RHEA:27642"/>
        <dbReference type="ChEBI" id="CHEBI:16335"/>
        <dbReference type="ChEBI" id="CHEBI:16708"/>
        <dbReference type="ChEBI" id="CHEBI:43474"/>
        <dbReference type="ChEBI" id="CHEBI:57720"/>
        <dbReference type="EC" id="2.4.2.1"/>
    </reaction>
    <physiologicalReaction direction="left-to-right" evidence="9">
        <dbReference type="Rhea" id="RHEA:27643"/>
    </physiologicalReaction>
</comment>
<comment type="catalytic activity">
    <reaction evidence="1">
        <text>inosine + phosphate = alpha-D-ribose 1-phosphate + hypoxanthine</text>
        <dbReference type="Rhea" id="RHEA:27646"/>
        <dbReference type="ChEBI" id="CHEBI:17368"/>
        <dbReference type="ChEBI" id="CHEBI:17596"/>
        <dbReference type="ChEBI" id="CHEBI:43474"/>
        <dbReference type="ChEBI" id="CHEBI:57720"/>
        <dbReference type="EC" id="2.4.2.1"/>
    </reaction>
    <physiologicalReaction direction="left-to-right" evidence="1">
        <dbReference type="Rhea" id="RHEA:27647"/>
    </physiologicalReaction>
</comment>
<dbReference type="GO" id="GO:0005507">
    <property type="term" value="F:copper ion binding"/>
    <property type="evidence" value="ECO:0007669"/>
    <property type="project" value="TreeGrafter"/>
</dbReference>
<dbReference type="InterPro" id="IPR003730">
    <property type="entry name" value="Cu_polyphenol_OxRdtase"/>
</dbReference>
<keyword evidence="13" id="KW-1185">Reference proteome</keyword>
<proteinExistence type="inferred from homology"/>
<dbReference type="Pfam" id="PF02578">
    <property type="entry name" value="Cu-oxidase_4"/>
    <property type="match status" value="1"/>
</dbReference>
<dbReference type="InterPro" id="IPR011324">
    <property type="entry name" value="Cytotoxic_necrot_fac-like_cat"/>
</dbReference>
<dbReference type="eggNOG" id="COG1496">
    <property type="taxonomic scope" value="Bacteria"/>
</dbReference>
<evidence type="ECO:0000256" key="1">
    <source>
        <dbReference type="ARBA" id="ARBA00000553"/>
    </source>
</evidence>
<evidence type="ECO:0000256" key="6">
    <source>
        <dbReference type="ARBA" id="ARBA00022801"/>
    </source>
</evidence>
<dbReference type="GO" id="GO:0016787">
    <property type="term" value="F:hydrolase activity"/>
    <property type="evidence" value="ECO:0007669"/>
    <property type="project" value="UniProtKB-KW"/>
</dbReference>
<reference evidence="13" key="1">
    <citation type="submission" date="2016-10" db="EMBL/GenBank/DDBJ databases">
        <authorList>
            <person name="Varghese N."/>
        </authorList>
    </citation>
    <scope>NUCLEOTIDE SEQUENCE [LARGE SCALE GENOMIC DNA]</scope>
    <source>
        <strain evidence="13">ACV-9</strain>
    </source>
</reference>
<evidence type="ECO:0000256" key="11">
    <source>
        <dbReference type="RuleBase" id="RU361274"/>
    </source>
</evidence>
<dbReference type="Gene3D" id="3.60.140.10">
    <property type="entry name" value="CNF1/YfiH-like putative cysteine hydrolases"/>
    <property type="match status" value="1"/>
</dbReference>
<dbReference type="SUPFAM" id="SSF64438">
    <property type="entry name" value="CNF1/YfiH-like putative cysteine hydrolases"/>
    <property type="match status" value="1"/>
</dbReference>
<comment type="catalytic activity">
    <reaction evidence="10">
        <text>S-methyl-5'-thioadenosine + phosphate = 5-(methylsulfanyl)-alpha-D-ribose 1-phosphate + adenine</text>
        <dbReference type="Rhea" id="RHEA:11852"/>
        <dbReference type="ChEBI" id="CHEBI:16708"/>
        <dbReference type="ChEBI" id="CHEBI:17509"/>
        <dbReference type="ChEBI" id="CHEBI:43474"/>
        <dbReference type="ChEBI" id="CHEBI:58533"/>
        <dbReference type="EC" id="2.4.2.28"/>
    </reaction>
    <physiologicalReaction direction="left-to-right" evidence="10">
        <dbReference type="Rhea" id="RHEA:11853"/>
    </physiologicalReaction>
</comment>
<dbReference type="Proteomes" id="UP000182321">
    <property type="component" value="Unassembled WGS sequence"/>
</dbReference>
<dbReference type="CDD" id="cd16833">
    <property type="entry name" value="YfiH"/>
    <property type="match status" value="1"/>
</dbReference>
<keyword evidence="5" id="KW-0479">Metal-binding</keyword>
<keyword evidence="4" id="KW-0808">Transferase</keyword>
<comment type="catalytic activity">
    <reaction evidence="8">
        <text>adenosine + H2O + H(+) = inosine + NH4(+)</text>
        <dbReference type="Rhea" id="RHEA:24408"/>
        <dbReference type="ChEBI" id="CHEBI:15377"/>
        <dbReference type="ChEBI" id="CHEBI:15378"/>
        <dbReference type="ChEBI" id="CHEBI:16335"/>
        <dbReference type="ChEBI" id="CHEBI:17596"/>
        <dbReference type="ChEBI" id="CHEBI:28938"/>
        <dbReference type="EC" id="3.5.4.4"/>
    </reaction>
    <physiologicalReaction direction="left-to-right" evidence="8">
        <dbReference type="Rhea" id="RHEA:24409"/>
    </physiologicalReaction>
</comment>
<dbReference type="InterPro" id="IPR038371">
    <property type="entry name" value="Cu_polyphenol_OxRdtase_sf"/>
</dbReference>
<keyword evidence="7" id="KW-0862">Zinc</keyword>
<name>A0A1H7HSI7_9FIRM</name>
<comment type="function">
    <text evidence="2">Purine nucleoside enzyme that catalyzes the phosphorolysis of adenosine and inosine nucleosides, yielding D-ribose 1-phosphate and the respective free bases, adenine and hypoxanthine. Also catalyzes the phosphorolysis of S-methyl-5'-thioadenosine into adenine and S-methyl-5-thio-alpha-D-ribose 1-phosphate. Also has adenosine deaminase activity.</text>
</comment>